<accession>A0AAN7CAW4</accession>
<evidence type="ECO:0000313" key="1">
    <source>
        <dbReference type="EMBL" id="KAK4237957.1"/>
    </source>
</evidence>
<keyword evidence="2" id="KW-1185">Reference proteome</keyword>
<evidence type="ECO:0000313" key="2">
    <source>
        <dbReference type="Proteomes" id="UP001303760"/>
    </source>
</evidence>
<dbReference type="EMBL" id="MU860115">
    <property type="protein sequence ID" value="KAK4237957.1"/>
    <property type="molecule type" value="Genomic_DNA"/>
</dbReference>
<reference evidence="1" key="1">
    <citation type="journal article" date="2023" name="Mol. Phylogenet. Evol.">
        <title>Genome-scale phylogeny and comparative genomics of the fungal order Sordariales.</title>
        <authorList>
            <person name="Hensen N."/>
            <person name="Bonometti L."/>
            <person name="Westerberg I."/>
            <person name="Brannstrom I.O."/>
            <person name="Guillou S."/>
            <person name="Cros-Aarteil S."/>
            <person name="Calhoun S."/>
            <person name="Haridas S."/>
            <person name="Kuo A."/>
            <person name="Mondo S."/>
            <person name="Pangilinan J."/>
            <person name="Riley R."/>
            <person name="LaButti K."/>
            <person name="Andreopoulos B."/>
            <person name="Lipzen A."/>
            <person name="Chen C."/>
            <person name="Yan M."/>
            <person name="Daum C."/>
            <person name="Ng V."/>
            <person name="Clum A."/>
            <person name="Steindorff A."/>
            <person name="Ohm R.A."/>
            <person name="Martin F."/>
            <person name="Silar P."/>
            <person name="Natvig D.O."/>
            <person name="Lalanne C."/>
            <person name="Gautier V."/>
            <person name="Ament-Velasquez S.L."/>
            <person name="Kruys A."/>
            <person name="Hutchinson M.I."/>
            <person name="Powell A.J."/>
            <person name="Barry K."/>
            <person name="Miller A.N."/>
            <person name="Grigoriev I.V."/>
            <person name="Debuchy R."/>
            <person name="Gladieux P."/>
            <person name="Hiltunen Thoren M."/>
            <person name="Johannesson H."/>
        </authorList>
    </citation>
    <scope>NUCLEOTIDE SEQUENCE</scope>
    <source>
        <strain evidence="1">CBS 532.94</strain>
    </source>
</reference>
<sequence length="118" mass="13505">MQLQDAPPDLAVLASFATIAAADYLETFTTCPWIGSCDSEGWWYTCCGRYSIYPTEGCHYYNSDNVGVPDMNTLCMDWNNRRGHFLFDNQPNRCIKQTSERQENGVTIGKWDEVPCTW</sequence>
<gene>
    <name evidence="1" type="ORF">C8A03DRAFT_15533</name>
</gene>
<dbReference type="Proteomes" id="UP001303760">
    <property type="component" value="Unassembled WGS sequence"/>
</dbReference>
<proteinExistence type="predicted"/>
<organism evidence="1 2">
    <name type="scientific">Achaetomium macrosporum</name>
    <dbReference type="NCBI Taxonomy" id="79813"/>
    <lineage>
        <taxon>Eukaryota</taxon>
        <taxon>Fungi</taxon>
        <taxon>Dikarya</taxon>
        <taxon>Ascomycota</taxon>
        <taxon>Pezizomycotina</taxon>
        <taxon>Sordariomycetes</taxon>
        <taxon>Sordariomycetidae</taxon>
        <taxon>Sordariales</taxon>
        <taxon>Chaetomiaceae</taxon>
        <taxon>Achaetomium</taxon>
    </lineage>
</organism>
<protein>
    <submittedName>
        <fullName evidence="1">Uncharacterized protein</fullName>
    </submittedName>
</protein>
<reference evidence="1" key="2">
    <citation type="submission" date="2023-05" db="EMBL/GenBank/DDBJ databases">
        <authorList>
            <consortium name="Lawrence Berkeley National Laboratory"/>
            <person name="Steindorff A."/>
            <person name="Hensen N."/>
            <person name="Bonometti L."/>
            <person name="Westerberg I."/>
            <person name="Brannstrom I.O."/>
            <person name="Guillou S."/>
            <person name="Cros-Aarteil S."/>
            <person name="Calhoun S."/>
            <person name="Haridas S."/>
            <person name="Kuo A."/>
            <person name="Mondo S."/>
            <person name="Pangilinan J."/>
            <person name="Riley R."/>
            <person name="Labutti K."/>
            <person name="Andreopoulos B."/>
            <person name="Lipzen A."/>
            <person name="Chen C."/>
            <person name="Yanf M."/>
            <person name="Daum C."/>
            <person name="Ng V."/>
            <person name="Clum A."/>
            <person name="Ohm R."/>
            <person name="Martin F."/>
            <person name="Silar P."/>
            <person name="Natvig D."/>
            <person name="Lalanne C."/>
            <person name="Gautier V."/>
            <person name="Ament-Velasquez S.L."/>
            <person name="Kruys A."/>
            <person name="Hutchinson M.I."/>
            <person name="Powell A.J."/>
            <person name="Barry K."/>
            <person name="Miller A.N."/>
            <person name="Grigoriev I.V."/>
            <person name="Debuchy R."/>
            <person name="Gladieux P."/>
            <person name="Thoren M.H."/>
            <person name="Johannesson H."/>
        </authorList>
    </citation>
    <scope>NUCLEOTIDE SEQUENCE</scope>
    <source>
        <strain evidence="1">CBS 532.94</strain>
    </source>
</reference>
<dbReference type="AlphaFoldDB" id="A0AAN7CAW4"/>
<name>A0AAN7CAW4_9PEZI</name>
<comment type="caution">
    <text evidence="1">The sequence shown here is derived from an EMBL/GenBank/DDBJ whole genome shotgun (WGS) entry which is preliminary data.</text>
</comment>